<sequence>MIFEYSPGFRKLYFYSRGNVNESIPDVFTVTSLETIDNVAVYTVEKAYDTNEEPTADIIPHIKEIYCRCNKVIDYQNLSLLPSHNWHEYIDLWSCHNSEFKSTLDFKPKARHKCIILGAFFMIPDRHTYCHSCYQDRIFYNEVNWNIPNDDVVYMALCKHFESNTYFYIADRIEIILFGRCYFGDVEDGQMFPALKIGFKTVKNRENESELLNSFFREKIICTLTKNKLGIKMLDYDISFISGSTPAETVL</sequence>
<dbReference type="OrthoDB" id="66510at2759"/>
<dbReference type="GeneID" id="19880364"/>
<dbReference type="RefSeq" id="XP_008075510.1">
    <property type="nucleotide sequence ID" value="XM_008077319.1"/>
</dbReference>
<dbReference type="Proteomes" id="UP000011081">
    <property type="component" value="Unassembled WGS sequence"/>
</dbReference>
<dbReference type="AlphaFoldDB" id="L2GRU3"/>
<name>L2GRU3_VAVCU</name>
<dbReference type="STRING" id="948595.L2GRU3"/>
<proteinExistence type="predicted"/>
<gene>
    <name evidence="1" type="ORF">VCUG_02503</name>
</gene>
<keyword evidence="2" id="KW-1185">Reference proteome</keyword>
<dbReference type="InParanoid" id="L2GRU3"/>
<evidence type="ECO:0000313" key="1">
    <source>
        <dbReference type="EMBL" id="ELA46008.1"/>
    </source>
</evidence>
<dbReference type="EMBL" id="GL877472">
    <property type="protein sequence ID" value="ELA46008.1"/>
    <property type="molecule type" value="Genomic_DNA"/>
</dbReference>
<reference evidence="2" key="1">
    <citation type="submission" date="2011-03" db="EMBL/GenBank/DDBJ databases">
        <title>The genome sequence of Vavraia culicis strain floridensis.</title>
        <authorList>
            <consortium name="The Broad Institute Genome Sequencing Platform"/>
            <person name="Cuomo C."/>
            <person name="Becnel J."/>
            <person name="Sanscrainte N."/>
            <person name="Young S.K."/>
            <person name="Zeng Q."/>
            <person name="Gargeya S."/>
            <person name="Fitzgerald M."/>
            <person name="Haas B."/>
            <person name="Abouelleil A."/>
            <person name="Alvarado L."/>
            <person name="Arachchi H.M."/>
            <person name="Berlin A."/>
            <person name="Chapman S.B."/>
            <person name="Gearin G."/>
            <person name="Goldberg J."/>
            <person name="Griggs A."/>
            <person name="Gujja S."/>
            <person name="Hansen M."/>
            <person name="Heiman D."/>
            <person name="Howarth C."/>
            <person name="Larimer J."/>
            <person name="Lui A."/>
            <person name="MacDonald P.J.P."/>
            <person name="McCowen C."/>
            <person name="Montmayeur A."/>
            <person name="Murphy C."/>
            <person name="Neiman D."/>
            <person name="Pearson M."/>
            <person name="Priest M."/>
            <person name="Roberts A."/>
            <person name="Saif S."/>
            <person name="Shea T."/>
            <person name="Sisk P."/>
            <person name="Stolte C."/>
            <person name="Sykes S."/>
            <person name="Wortman J."/>
            <person name="Nusbaum C."/>
            <person name="Birren B."/>
        </authorList>
    </citation>
    <scope>NUCLEOTIDE SEQUENCE [LARGE SCALE GENOMIC DNA]</scope>
    <source>
        <strain evidence="2">floridensis</strain>
    </source>
</reference>
<dbReference type="OMA" id="NWHEYID"/>
<protein>
    <submittedName>
        <fullName evidence="1">Uncharacterized protein</fullName>
    </submittedName>
</protein>
<evidence type="ECO:0000313" key="2">
    <source>
        <dbReference type="Proteomes" id="UP000011081"/>
    </source>
</evidence>
<accession>L2GRU3</accession>
<organism evidence="1 2">
    <name type="scientific">Vavraia culicis (isolate floridensis)</name>
    <name type="common">Microsporidian parasite</name>
    <dbReference type="NCBI Taxonomy" id="948595"/>
    <lineage>
        <taxon>Eukaryota</taxon>
        <taxon>Fungi</taxon>
        <taxon>Fungi incertae sedis</taxon>
        <taxon>Microsporidia</taxon>
        <taxon>Pleistophoridae</taxon>
        <taxon>Vavraia</taxon>
    </lineage>
</organism>
<dbReference type="HOGENOM" id="CLU_1085972_0_0_1"/>
<dbReference type="VEuPathDB" id="MicrosporidiaDB:VCUG_02503"/>